<dbReference type="Proteomes" id="UP001148662">
    <property type="component" value="Unassembled WGS sequence"/>
</dbReference>
<organism evidence="1 2">
    <name type="scientific">Phlebia brevispora</name>
    <dbReference type="NCBI Taxonomy" id="194682"/>
    <lineage>
        <taxon>Eukaryota</taxon>
        <taxon>Fungi</taxon>
        <taxon>Dikarya</taxon>
        <taxon>Basidiomycota</taxon>
        <taxon>Agaricomycotina</taxon>
        <taxon>Agaricomycetes</taxon>
        <taxon>Polyporales</taxon>
        <taxon>Meruliaceae</taxon>
        <taxon>Phlebia</taxon>
    </lineage>
</organism>
<name>A0ACC1T271_9APHY</name>
<proteinExistence type="predicted"/>
<gene>
    <name evidence="1" type="ORF">NM688_g4705</name>
</gene>
<keyword evidence="2" id="KW-1185">Reference proteome</keyword>
<sequence length="209" mass="23480">MAAPQTARLTFTNAPDAARMITELRLAITQRKNNPVTPLHADAWEHLLQTAGLLYEFREIPNGIRHGFNVGILPISTTRTPFNGTTLTKLSSYYTPIITHKFESGRYIGPFNHALLEDIIGLFQTSPLSLVPKPHKLNAYQLVQNYSFPRASIEDYSSINSHIDSSDYPCTSGTFAVLSNLIWHLPLHSQACIRDVKEAYRTVPLHHSQ</sequence>
<dbReference type="EMBL" id="JANHOG010000802">
    <property type="protein sequence ID" value="KAJ3551427.1"/>
    <property type="molecule type" value="Genomic_DNA"/>
</dbReference>
<reference evidence="1" key="1">
    <citation type="submission" date="2022-07" db="EMBL/GenBank/DDBJ databases">
        <title>Genome Sequence of Phlebia brevispora.</title>
        <authorList>
            <person name="Buettner E."/>
        </authorList>
    </citation>
    <scope>NUCLEOTIDE SEQUENCE</scope>
    <source>
        <strain evidence="1">MPL23</strain>
    </source>
</reference>
<evidence type="ECO:0000313" key="1">
    <source>
        <dbReference type="EMBL" id="KAJ3551427.1"/>
    </source>
</evidence>
<accession>A0ACC1T271</accession>
<comment type="caution">
    <text evidence="1">The sequence shown here is derived from an EMBL/GenBank/DDBJ whole genome shotgun (WGS) entry which is preliminary data.</text>
</comment>
<protein>
    <submittedName>
        <fullName evidence="1">Uncharacterized protein</fullName>
    </submittedName>
</protein>
<evidence type="ECO:0000313" key="2">
    <source>
        <dbReference type="Proteomes" id="UP001148662"/>
    </source>
</evidence>